<keyword evidence="14" id="KW-1185">Reference proteome</keyword>
<evidence type="ECO:0000313" key="14">
    <source>
        <dbReference type="Proteomes" id="UP000194127"/>
    </source>
</evidence>
<sequence length="517" mass="58090">MEPANDVSHTELSVTFQPPLFLERRGWVFEILRREGVHNVLDVGCGEGDLISCLCNPAPWLLAPPPSVLKSLVTSATVQREEIECSKLQAAVAHESYLHPTKVMGLDISATDLAYAIQGTAPRPQSTDSLSVSSIRWEPFEVEIWQGGLQSINPEFVDVECIVSTEVIEHLPENVLQDFAPIMLGAYHPKLLLITTPSYTFNARFTAPDSPASARSGFLDPTGRTNRIFRHHDHKFEWTIEEFTTWCEQVADEWEYEVEVGGVGKPLEKDEWGRDEELGHASQTAAFRRRDGADYAAGRAQRLQQVASLQDVENREQHVLLSAHVHEANEKARQPVSLPEIGDLTKARMIYYRDAVMRLRELWFDDEIAMACGGWIEVFVRAVEGHPDLRLLTTDTEGLTDWEIEVVGEARHDEKVLWRNDVRYEDSDGSTLSSAWTTELESPVPEHPVMGDLEGVKSHWEDSSKDDMVFGDKISPQWPTSTLLPDNWGADEARSWGPAADWGEDVTIPAVDTDAVW</sequence>
<dbReference type="PANTHER" id="PTHR21404:SF3">
    <property type="entry name" value="SMALL RNA 2'-O-METHYLTRANSFERASE"/>
    <property type="match status" value="1"/>
</dbReference>
<evidence type="ECO:0000256" key="1">
    <source>
        <dbReference type="ARBA" id="ARBA00001946"/>
    </source>
</evidence>
<dbReference type="Gene3D" id="3.40.50.150">
    <property type="entry name" value="Vaccinia Virus protein VP39"/>
    <property type="match status" value="1"/>
</dbReference>
<comment type="catalytic activity">
    <reaction evidence="12">
        <text>small RNA 3'-end nucleotide + S-adenosyl-L-methionine = small RNA 3'-end 2'-O-methylnucleotide + S-adenosyl-L-homocysteine + H(+)</text>
        <dbReference type="Rhea" id="RHEA:37887"/>
        <dbReference type="Rhea" id="RHEA-COMP:10415"/>
        <dbReference type="Rhea" id="RHEA-COMP:10416"/>
        <dbReference type="ChEBI" id="CHEBI:15378"/>
        <dbReference type="ChEBI" id="CHEBI:57856"/>
        <dbReference type="ChEBI" id="CHEBI:59789"/>
        <dbReference type="ChEBI" id="CHEBI:74896"/>
        <dbReference type="ChEBI" id="CHEBI:74898"/>
        <dbReference type="EC" id="2.1.1.386"/>
    </reaction>
</comment>
<evidence type="ECO:0000256" key="10">
    <source>
        <dbReference type="ARBA" id="ARBA00023158"/>
    </source>
</evidence>
<evidence type="ECO:0000313" key="13">
    <source>
        <dbReference type="EMBL" id="OSX58886.1"/>
    </source>
</evidence>
<evidence type="ECO:0000256" key="3">
    <source>
        <dbReference type="ARBA" id="ARBA00021330"/>
    </source>
</evidence>
<keyword evidence="5" id="KW-0808">Transferase</keyword>
<evidence type="ECO:0000256" key="11">
    <source>
        <dbReference type="ARBA" id="ARBA00035025"/>
    </source>
</evidence>
<dbReference type="GO" id="GO:0046872">
    <property type="term" value="F:metal ion binding"/>
    <property type="evidence" value="ECO:0007669"/>
    <property type="project" value="UniProtKB-KW"/>
</dbReference>
<dbReference type="Proteomes" id="UP000194127">
    <property type="component" value="Unassembled WGS sequence"/>
</dbReference>
<gene>
    <name evidence="13" type="ORF">POSPLADRAFT_1151282</name>
</gene>
<keyword evidence="9" id="KW-0694">RNA-binding</keyword>
<evidence type="ECO:0000256" key="4">
    <source>
        <dbReference type="ARBA" id="ARBA00022603"/>
    </source>
</evidence>
<keyword evidence="10" id="KW-0943">RNA-mediated gene silencing</keyword>
<dbReference type="STRING" id="670580.A0A1X6MRN3"/>
<keyword evidence="6" id="KW-0949">S-adenosyl-L-methionine</keyword>
<dbReference type="GeneID" id="36331464"/>
<accession>A0A1X6MRN3</accession>
<evidence type="ECO:0000256" key="5">
    <source>
        <dbReference type="ARBA" id="ARBA00022679"/>
    </source>
</evidence>
<dbReference type="AlphaFoldDB" id="A0A1X6MRN3"/>
<keyword evidence="7" id="KW-0479">Metal-binding</keyword>
<name>A0A1X6MRN3_9APHY</name>
<evidence type="ECO:0000256" key="6">
    <source>
        <dbReference type="ARBA" id="ARBA00022691"/>
    </source>
</evidence>
<keyword evidence="4" id="KW-0489">Methyltransferase</keyword>
<dbReference type="InterPro" id="IPR026610">
    <property type="entry name" value="Hen1"/>
</dbReference>
<dbReference type="GO" id="GO:0001510">
    <property type="term" value="P:RNA methylation"/>
    <property type="evidence" value="ECO:0007669"/>
    <property type="project" value="InterPro"/>
</dbReference>
<organism evidence="13 14">
    <name type="scientific">Postia placenta MAD-698-R-SB12</name>
    <dbReference type="NCBI Taxonomy" id="670580"/>
    <lineage>
        <taxon>Eukaryota</taxon>
        <taxon>Fungi</taxon>
        <taxon>Dikarya</taxon>
        <taxon>Basidiomycota</taxon>
        <taxon>Agaricomycotina</taxon>
        <taxon>Agaricomycetes</taxon>
        <taxon>Polyporales</taxon>
        <taxon>Adustoporiaceae</taxon>
        <taxon>Rhodonia</taxon>
    </lineage>
</organism>
<dbReference type="OrthoDB" id="2154311at2759"/>
<reference evidence="13 14" key="1">
    <citation type="submission" date="2017-04" db="EMBL/GenBank/DDBJ databases">
        <title>Genome Sequence of the Model Brown-Rot Fungus Postia placenta SB12.</title>
        <authorList>
            <consortium name="DOE Joint Genome Institute"/>
            <person name="Gaskell J."/>
            <person name="Kersten P."/>
            <person name="Larrondo L.F."/>
            <person name="Canessa P."/>
            <person name="Martinez D."/>
            <person name="Hibbett D."/>
            <person name="Schmoll M."/>
            <person name="Kubicek C.P."/>
            <person name="Martinez A.T."/>
            <person name="Yadav J."/>
            <person name="Master E."/>
            <person name="Magnuson J.K."/>
            <person name="James T."/>
            <person name="Yaver D."/>
            <person name="Berka R."/>
            <person name="Labutti K."/>
            <person name="Lipzen A."/>
            <person name="Aerts A."/>
            <person name="Barry K."/>
            <person name="Henrissat B."/>
            <person name="Blanchette R."/>
            <person name="Grigoriev I."/>
            <person name="Cullen D."/>
        </authorList>
    </citation>
    <scope>NUCLEOTIDE SEQUENCE [LARGE SCALE GENOMIC DNA]</scope>
    <source>
        <strain evidence="13 14">MAD-698-R-SB12</strain>
    </source>
</reference>
<dbReference type="GO" id="GO:0030422">
    <property type="term" value="P:siRNA processing"/>
    <property type="evidence" value="ECO:0007669"/>
    <property type="project" value="TreeGrafter"/>
</dbReference>
<dbReference type="GO" id="GO:0003723">
    <property type="term" value="F:RNA binding"/>
    <property type="evidence" value="ECO:0007669"/>
    <property type="project" value="UniProtKB-KW"/>
</dbReference>
<evidence type="ECO:0000256" key="2">
    <source>
        <dbReference type="ARBA" id="ARBA00009026"/>
    </source>
</evidence>
<dbReference type="InterPro" id="IPR029063">
    <property type="entry name" value="SAM-dependent_MTases_sf"/>
</dbReference>
<protein>
    <recommendedName>
        <fullName evidence="3">Small RNA 2'-O-methyltransferase</fullName>
        <ecNumber evidence="11">2.1.1.386</ecNumber>
    </recommendedName>
</protein>
<dbReference type="GO" id="GO:0005737">
    <property type="term" value="C:cytoplasm"/>
    <property type="evidence" value="ECO:0007669"/>
    <property type="project" value="TreeGrafter"/>
</dbReference>
<keyword evidence="8" id="KW-0460">Magnesium</keyword>
<dbReference type="PANTHER" id="PTHR21404">
    <property type="entry name" value="HEN1"/>
    <property type="match status" value="1"/>
</dbReference>
<proteinExistence type="inferred from homology"/>
<dbReference type="RefSeq" id="XP_024335680.1">
    <property type="nucleotide sequence ID" value="XM_024486515.1"/>
</dbReference>
<dbReference type="SUPFAM" id="SSF53335">
    <property type="entry name" value="S-adenosyl-L-methionine-dependent methyltransferases"/>
    <property type="match status" value="1"/>
</dbReference>
<comment type="similarity">
    <text evidence="2">Belongs to the methyltransferase superfamily. HEN1 family.</text>
</comment>
<evidence type="ECO:0000256" key="8">
    <source>
        <dbReference type="ARBA" id="ARBA00022842"/>
    </source>
</evidence>
<evidence type="ECO:0000256" key="12">
    <source>
        <dbReference type="ARBA" id="ARBA00048418"/>
    </source>
</evidence>
<evidence type="ECO:0000256" key="7">
    <source>
        <dbReference type="ARBA" id="ARBA00022723"/>
    </source>
</evidence>
<dbReference type="EC" id="2.1.1.386" evidence="11"/>
<evidence type="ECO:0000256" key="9">
    <source>
        <dbReference type="ARBA" id="ARBA00022884"/>
    </source>
</evidence>
<comment type="cofactor">
    <cofactor evidence="1">
        <name>Mg(2+)</name>
        <dbReference type="ChEBI" id="CHEBI:18420"/>
    </cofactor>
</comment>
<dbReference type="GO" id="GO:0090486">
    <property type="term" value="F:small RNA 2'-O-methyltransferase activity"/>
    <property type="evidence" value="ECO:0007669"/>
    <property type="project" value="UniProtKB-EC"/>
</dbReference>
<dbReference type="GO" id="GO:0005634">
    <property type="term" value="C:nucleus"/>
    <property type="evidence" value="ECO:0007669"/>
    <property type="project" value="TreeGrafter"/>
</dbReference>
<dbReference type="EMBL" id="KZ110603">
    <property type="protein sequence ID" value="OSX58886.1"/>
    <property type="molecule type" value="Genomic_DNA"/>
</dbReference>